<reference evidence="6" key="1">
    <citation type="submission" date="2007-03" db="EMBL/GenBank/DDBJ databases">
        <title>Annotation of Culex pipiens quinquefasciatus.</title>
        <authorList>
            <consortium name="The Broad Institute Genome Sequencing Platform"/>
            <person name="Atkinson P.W."/>
            <person name="Hemingway J."/>
            <person name="Christensen B.M."/>
            <person name="Higgs S."/>
            <person name="Kodira C."/>
            <person name="Hannick L."/>
            <person name="Megy K."/>
            <person name="O'Leary S."/>
            <person name="Pearson M."/>
            <person name="Haas B.J."/>
            <person name="Mauceli E."/>
            <person name="Wortman J.R."/>
            <person name="Lee N.H."/>
            <person name="Guigo R."/>
            <person name="Stanke M."/>
            <person name="Alvarado L."/>
            <person name="Amedeo P."/>
            <person name="Antoine C.H."/>
            <person name="Arensburger P."/>
            <person name="Bidwell S.L."/>
            <person name="Crawford M."/>
            <person name="Camaro F."/>
            <person name="Devon K."/>
            <person name="Engels R."/>
            <person name="Hammond M."/>
            <person name="Howarth C."/>
            <person name="Koehrsen M."/>
            <person name="Lawson D."/>
            <person name="Montgomery P."/>
            <person name="Nene V."/>
            <person name="Nusbaum C."/>
            <person name="Puiu D."/>
            <person name="Romero-Severson J."/>
            <person name="Severson D.W."/>
            <person name="Shumway M."/>
            <person name="Sisk P."/>
            <person name="Stolte C."/>
            <person name="Zeng Q."/>
            <person name="Eisenstadt E."/>
            <person name="Fraser-Liggett C."/>
            <person name="Strausberg R."/>
            <person name="Galagan J."/>
            <person name="Birren B."/>
            <person name="Collins F.H."/>
        </authorList>
    </citation>
    <scope>NUCLEOTIDE SEQUENCE [LARGE SCALE GENOMIC DNA]</scope>
    <source>
        <strain evidence="6">JHB</strain>
    </source>
</reference>
<evidence type="ECO:0000256" key="3">
    <source>
        <dbReference type="RuleBase" id="RU363034"/>
    </source>
</evidence>
<evidence type="ECO:0000313" key="8">
    <source>
        <dbReference type="Proteomes" id="UP000002320"/>
    </source>
</evidence>
<dbReference type="GO" id="GO:0006508">
    <property type="term" value="P:proteolysis"/>
    <property type="evidence" value="ECO:0007669"/>
    <property type="project" value="UniProtKB-KW"/>
</dbReference>
<dbReference type="InterPro" id="IPR043504">
    <property type="entry name" value="Peptidase_S1_PA_chymotrypsin"/>
</dbReference>
<dbReference type="EnsemblMetazoa" id="CPIJ014653-RA">
    <property type="protein sequence ID" value="CPIJ014653-PA"/>
    <property type="gene ID" value="CPIJ014653"/>
</dbReference>
<dbReference type="InterPro" id="IPR001314">
    <property type="entry name" value="Peptidase_S1A"/>
</dbReference>
<dbReference type="PRINTS" id="PR00722">
    <property type="entry name" value="CHYMOTRYPSIN"/>
</dbReference>
<dbReference type="Pfam" id="PF00089">
    <property type="entry name" value="Trypsin"/>
    <property type="match status" value="1"/>
</dbReference>
<dbReference type="KEGG" id="cqu:CpipJ_CPIJ014653"/>
<dbReference type="GO" id="GO:0004252">
    <property type="term" value="F:serine-type endopeptidase activity"/>
    <property type="evidence" value="ECO:0007669"/>
    <property type="project" value="InterPro"/>
</dbReference>
<keyword evidence="1" id="KW-1015">Disulfide bond</keyword>
<dbReference type="SUPFAM" id="SSF50494">
    <property type="entry name" value="Trypsin-like serine proteases"/>
    <property type="match status" value="1"/>
</dbReference>
<dbReference type="PROSITE" id="PS00134">
    <property type="entry name" value="TRYPSIN_HIS"/>
    <property type="match status" value="1"/>
</dbReference>
<evidence type="ECO:0000313" key="6">
    <source>
        <dbReference type="EMBL" id="EDS42287.1"/>
    </source>
</evidence>
<dbReference type="SMART" id="SM00020">
    <property type="entry name" value="Tryp_SPc"/>
    <property type="match status" value="1"/>
</dbReference>
<evidence type="ECO:0000256" key="2">
    <source>
        <dbReference type="ARBA" id="ARBA00024195"/>
    </source>
</evidence>
<keyword evidence="8" id="KW-1185">Reference proteome</keyword>
<evidence type="ECO:0000256" key="4">
    <source>
        <dbReference type="SAM" id="SignalP"/>
    </source>
</evidence>
<dbReference type="InterPro" id="IPR033116">
    <property type="entry name" value="TRYPSIN_SER"/>
</dbReference>
<keyword evidence="3" id="KW-0378">Hydrolase</keyword>
<feature type="signal peptide" evidence="4">
    <location>
        <begin position="1"/>
        <end position="20"/>
    </location>
</feature>
<dbReference type="eggNOG" id="KOG3627">
    <property type="taxonomic scope" value="Eukaryota"/>
</dbReference>
<dbReference type="VEuPathDB" id="VectorBase:CQUJHB007842"/>
<dbReference type="PROSITE" id="PS50240">
    <property type="entry name" value="TRYPSIN_DOM"/>
    <property type="match status" value="1"/>
</dbReference>
<dbReference type="Proteomes" id="UP000002320">
    <property type="component" value="Unassembled WGS sequence"/>
</dbReference>
<name>B0X818_CULQU</name>
<keyword evidence="3" id="KW-0645">Protease</keyword>
<dbReference type="AlphaFoldDB" id="B0X818"/>
<gene>
    <name evidence="7" type="primary">6048950</name>
    <name evidence="6" type="ORF">CpipJ_CPIJ014653</name>
</gene>
<protein>
    <submittedName>
        <fullName evidence="6 7">Chymotrypsin-1</fullName>
    </submittedName>
</protein>
<dbReference type="STRING" id="7176.B0X818"/>
<evidence type="ECO:0000256" key="1">
    <source>
        <dbReference type="ARBA" id="ARBA00023157"/>
    </source>
</evidence>
<keyword evidence="3" id="KW-0720">Serine protease</keyword>
<organism>
    <name type="scientific">Culex quinquefasciatus</name>
    <name type="common">Southern house mosquito</name>
    <name type="synonym">Culex pungens</name>
    <dbReference type="NCBI Taxonomy" id="7176"/>
    <lineage>
        <taxon>Eukaryota</taxon>
        <taxon>Metazoa</taxon>
        <taxon>Ecdysozoa</taxon>
        <taxon>Arthropoda</taxon>
        <taxon>Hexapoda</taxon>
        <taxon>Insecta</taxon>
        <taxon>Pterygota</taxon>
        <taxon>Neoptera</taxon>
        <taxon>Endopterygota</taxon>
        <taxon>Diptera</taxon>
        <taxon>Nematocera</taxon>
        <taxon>Culicoidea</taxon>
        <taxon>Culicidae</taxon>
        <taxon>Culicinae</taxon>
        <taxon>Culicini</taxon>
        <taxon>Culex</taxon>
        <taxon>Culex</taxon>
    </lineage>
</organism>
<dbReference type="InParanoid" id="B0X818"/>
<feature type="domain" description="Peptidase S1" evidence="5">
    <location>
        <begin position="44"/>
        <end position="297"/>
    </location>
</feature>
<dbReference type="InterPro" id="IPR009003">
    <property type="entry name" value="Peptidase_S1_PA"/>
</dbReference>
<dbReference type="VEuPathDB" id="VectorBase:CPIJ014653"/>
<dbReference type="Gene3D" id="2.40.10.10">
    <property type="entry name" value="Trypsin-like serine proteases"/>
    <property type="match status" value="1"/>
</dbReference>
<dbReference type="PANTHER" id="PTHR24252">
    <property type="entry name" value="ACROSIN-RELATED"/>
    <property type="match status" value="1"/>
</dbReference>
<dbReference type="HOGENOM" id="CLU_006842_0_3_1"/>
<dbReference type="PANTHER" id="PTHR24252:SF7">
    <property type="entry name" value="HYALIN"/>
    <property type="match status" value="1"/>
</dbReference>
<keyword evidence="4" id="KW-0732">Signal</keyword>
<dbReference type="InterPro" id="IPR018114">
    <property type="entry name" value="TRYPSIN_HIS"/>
</dbReference>
<comment type="similarity">
    <text evidence="2">Belongs to the peptidase S1 family. CLIP subfamily.</text>
</comment>
<dbReference type="InterPro" id="IPR001254">
    <property type="entry name" value="Trypsin_dom"/>
</dbReference>
<dbReference type="PROSITE" id="PS00135">
    <property type="entry name" value="TRYPSIN_SER"/>
    <property type="match status" value="1"/>
</dbReference>
<dbReference type="OMA" id="WPLENCT"/>
<sequence length="311" mass="34176">MSKVVVALAFLLIYTDLGACKNVPHIEANLGAVAGAKCQDFPLVAGGSDQVFKGKAASIVNFPYMAALGSKALDNEEIKFHCGASLISFEFLLTAAHCVTIDVKTTFARFGVEKLCNFANDKPVDIVIQKCIVHPASTINDIALVQLERSIYEDYIHPICLYTNPEDPTPDIDLTIAGWGQIDPNHDPVTPAVLRMGQMNVWPLENCTEKIKELRPRHHRDIQRLEGKMCALKTNSTGHTLVDSCFGDSGGPLALEKNGRRYLVGVISTGFECGTSGQPGFYTRVSSYINWIEENVWPEDKRGFETDSPEN</sequence>
<dbReference type="CDD" id="cd00190">
    <property type="entry name" value="Tryp_SPc"/>
    <property type="match status" value="1"/>
</dbReference>
<accession>B0X818</accession>
<reference evidence="7" key="2">
    <citation type="submission" date="2020-05" db="UniProtKB">
        <authorList>
            <consortium name="EnsemblMetazoa"/>
        </authorList>
    </citation>
    <scope>IDENTIFICATION</scope>
    <source>
        <strain evidence="7">JHB</strain>
    </source>
</reference>
<dbReference type="EMBL" id="DS232472">
    <property type="protein sequence ID" value="EDS42287.1"/>
    <property type="molecule type" value="Genomic_DNA"/>
</dbReference>
<evidence type="ECO:0000259" key="5">
    <source>
        <dbReference type="PROSITE" id="PS50240"/>
    </source>
</evidence>
<evidence type="ECO:0000313" key="7">
    <source>
        <dbReference type="EnsemblMetazoa" id="CPIJ014653-PA"/>
    </source>
</evidence>
<proteinExistence type="inferred from homology"/>
<dbReference type="OrthoDB" id="6357057at2759"/>
<feature type="chain" id="PRO_5011409088" evidence="4">
    <location>
        <begin position="21"/>
        <end position="311"/>
    </location>
</feature>